<dbReference type="InterPro" id="IPR000253">
    <property type="entry name" value="FHA_dom"/>
</dbReference>
<protein>
    <recommendedName>
        <fullName evidence="8">FtsK domain-containing protein</fullName>
    </recommendedName>
</protein>
<keyword evidence="7" id="KW-1185">Reference proteome</keyword>
<dbReference type="RefSeq" id="WP_067557428.1">
    <property type="nucleotide sequence ID" value="NZ_CAMTBT010000011.1"/>
</dbReference>
<gene>
    <name evidence="6" type="ORF">AALO17_15510</name>
</gene>
<dbReference type="PROSITE" id="PS50006">
    <property type="entry name" value="FHA_DOMAIN"/>
    <property type="match status" value="1"/>
</dbReference>
<keyword evidence="1 3" id="KW-0547">Nucleotide-binding</keyword>
<dbReference type="SUPFAM" id="SSF49879">
    <property type="entry name" value="SMAD/FHA domain"/>
    <property type="match status" value="1"/>
</dbReference>
<dbReference type="EMBL" id="CP011391">
    <property type="protein sequence ID" value="AMK54685.1"/>
    <property type="molecule type" value="Genomic_DNA"/>
</dbReference>
<dbReference type="PATRIC" id="fig|1702221.3.peg.1510"/>
<evidence type="ECO:0000313" key="6">
    <source>
        <dbReference type="EMBL" id="AMK54685.1"/>
    </source>
</evidence>
<evidence type="ECO:0000313" key="7">
    <source>
        <dbReference type="Proteomes" id="UP000069771"/>
    </source>
</evidence>
<feature type="domain" description="FtsK" evidence="5">
    <location>
        <begin position="470"/>
        <end position="664"/>
    </location>
</feature>
<dbReference type="GO" id="GO:0005524">
    <property type="term" value="F:ATP binding"/>
    <property type="evidence" value="ECO:0007669"/>
    <property type="project" value="UniProtKB-UniRule"/>
</dbReference>
<dbReference type="SUPFAM" id="SSF52540">
    <property type="entry name" value="P-loop containing nucleoside triphosphate hydrolases"/>
    <property type="match status" value="1"/>
</dbReference>
<evidence type="ECO:0008006" key="8">
    <source>
        <dbReference type="Google" id="ProtNLM"/>
    </source>
</evidence>
<evidence type="ECO:0000256" key="2">
    <source>
        <dbReference type="ARBA" id="ARBA00022840"/>
    </source>
</evidence>
<dbReference type="InterPro" id="IPR027417">
    <property type="entry name" value="P-loop_NTPase"/>
</dbReference>
<dbReference type="CDD" id="cd01127">
    <property type="entry name" value="TrwB_TraG_TraD_VirD4"/>
    <property type="match status" value="1"/>
</dbReference>
<name>A0A140DVK8_9FIRM</name>
<dbReference type="InterPro" id="IPR008984">
    <property type="entry name" value="SMAD_FHA_dom_sf"/>
</dbReference>
<dbReference type="GeneID" id="78478240"/>
<accession>A0A140DVK8</accession>
<dbReference type="Gene3D" id="3.40.50.300">
    <property type="entry name" value="P-loop containing nucleotide triphosphate hydrolases"/>
    <property type="match status" value="1"/>
</dbReference>
<dbReference type="Pfam" id="PF01580">
    <property type="entry name" value="FtsK_SpoIIIE"/>
    <property type="match status" value="1"/>
</dbReference>
<organism evidence="6 7">
    <name type="scientific">Faecalibaculum rodentium</name>
    <dbReference type="NCBI Taxonomy" id="1702221"/>
    <lineage>
        <taxon>Bacteria</taxon>
        <taxon>Bacillati</taxon>
        <taxon>Bacillota</taxon>
        <taxon>Erysipelotrichia</taxon>
        <taxon>Erysipelotrichales</taxon>
        <taxon>Erysipelotrichaceae</taxon>
        <taxon>Faecalibaculum</taxon>
    </lineage>
</organism>
<keyword evidence="2 3" id="KW-0067">ATP-binding</keyword>
<dbReference type="AlphaFoldDB" id="A0A140DVK8"/>
<evidence type="ECO:0000259" key="5">
    <source>
        <dbReference type="PROSITE" id="PS50901"/>
    </source>
</evidence>
<evidence type="ECO:0000259" key="4">
    <source>
        <dbReference type="PROSITE" id="PS50006"/>
    </source>
</evidence>
<dbReference type="Pfam" id="PF00498">
    <property type="entry name" value="FHA"/>
    <property type="match status" value="1"/>
</dbReference>
<dbReference type="PROSITE" id="PS50901">
    <property type="entry name" value="FTSK"/>
    <property type="match status" value="1"/>
</dbReference>
<feature type="binding site" evidence="3">
    <location>
        <begin position="488"/>
        <end position="495"/>
    </location>
    <ligand>
        <name>ATP</name>
        <dbReference type="ChEBI" id="CHEBI:30616"/>
    </ligand>
</feature>
<dbReference type="Gene3D" id="2.60.200.20">
    <property type="match status" value="1"/>
</dbReference>
<reference evidence="6 7" key="1">
    <citation type="journal article" date="2016" name="Gut Pathog.">
        <title>Whole genome sequencing of "Faecalibaculum rodentium" ALO17, isolated from C57BL/6J laboratory mouse feces.</title>
        <authorList>
            <person name="Lim S."/>
            <person name="Chang D.H."/>
            <person name="Ahn S."/>
            <person name="Kim B.C."/>
        </authorList>
    </citation>
    <scope>NUCLEOTIDE SEQUENCE [LARGE SCALE GENOMIC DNA]</scope>
    <source>
        <strain evidence="6 7">Alo17</strain>
    </source>
</reference>
<dbReference type="InterPro" id="IPR050206">
    <property type="entry name" value="FtsK/SpoIIIE/SftA"/>
</dbReference>
<dbReference type="OrthoDB" id="9807790at2"/>
<dbReference type="Proteomes" id="UP000069771">
    <property type="component" value="Chromosome"/>
</dbReference>
<dbReference type="PANTHER" id="PTHR22683">
    <property type="entry name" value="SPORULATION PROTEIN RELATED"/>
    <property type="match status" value="1"/>
</dbReference>
<evidence type="ECO:0000256" key="3">
    <source>
        <dbReference type="PROSITE-ProRule" id="PRU00289"/>
    </source>
</evidence>
<dbReference type="CDD" id="cd00060">
    <property type="entry name" value="FHA"/>
    <property type="match status" value="1"/>
</dbReference>
<evidence type="ECO:0000256" key="1">
    <source>
        <dbReference type="ARBA" id="ARBA00022741"/>
    </source>
</evidence>
<dbReference type="InterPro" id="IPR002543">
    <property type="entry name" value="FtsK_dom"/>
</dbReference>
<dbReference type="STRING" id="1702221.AALO17_15510"/>
<dbReference type="SMART" id="SM00240">
    <property type="entry name" value="FHA"/>
    <property type="match status" value="1"/>
</dbReference>
<feature type="domain" description="FHA" evidence="4">
    <location>
        <begin position="47"/>
        <end position="114"/>
    </location>
</feature>
<dbReference type="PANTHER" id="PTHR22683:SF1">
    <property type="entry name" value="TYPE VII SECRETION SYSTEM PROTEIN ESSC"/>
    <property type="match status" value="1"/>
</dbReference>
<sequence>MAELLCFTENRFSSLELPERNGAVVMEDDHRSIQVPLNHARIAGDTVYYARARPGPDDLSLLLAHDGFVFGRQLMETPDPAVSIEHFRITRQGGNYVLEDLDSMNGTYVNGRRIRRETLHFLDRIQCARCSLLWVGSFFLCSFRQHGPPVSAIPVNAARQPDRTQSWKSLPGWTVMPDPLQETLESWTLQEPVKPQSLFLSCGSSLLMCAGSLLSAALLQVTQAGTADTVRTSLVMSLSMAGSFLVYGLISRRMTWKQQQAEADGRLEAYRQYLCGLQMQFRQLREQITKQQEKLAELWSNLDPVLFQSGLPVPCGWTETGLPVEIRESSFSWQHRRHPLFAFVKAVLEEAAIPVRTLRYEDMEAPVSGNPEALFAMTIWSQDPARVKWGGLQPVAGEYPHLWHDHSRVTGKLPGMAVYGLDIREDTGLSVTLTNLNSLRFCPPRPQTRPLSKVGTGPCYRVQIGTNQQQQPVFLDLLADGPHGLVAGTTGSGKSEAMATLLTQLMKENDPAWFRFVILDFKGGSFAAPFSGLPHCAGIMTDLDETGMDALQLALEGELKRREQRMHDFQTLYPAQTPDFVTLNRFCPENPIPLLLVVADEFAQIREQYPMQMDFLQSLARVGRSLGICLLLSTQRPQGIVDAQILANTGYVLCFKVRDRFESQEVLHDGRAADLKGAGDGWFGPMRFQALYARRPVSAGGCLQKADGQILRQLPVRTWMEETLELAAKGRECCDLLLPGMPGSFDGPGLAQVLDAYAARLWILDPPLGSFTRILAPENRDQVLTVLQTVYPGMVLPTAGTAWFALHLQGERTVVLLDEDPALWIHPDVRLILIQTRPDRLTVSPDQTIVTGSAASLSLFGGFRNDVPFPTGRLEPDGLPLHFQDRLDPQDDMVLPDFDQPQDWAAVFTQPVLGLHQGEPVFWDGEPLAVYGNEAMVVAARLCQWRPDWPKPLVEPEDHTAPCSRLYTGGWKPRAWTLGLPSVPEPWILQKKSVCQGLIPLIHAQ</sequence>
<dbReference type="GO" id="GO:0003677">
    <property type="term" value="F:DNA binding"/>
    <property type="evidence" value="ECO:0007669"/>
    <property type="project" value="InterPro"/>
</dbReference>
<dbReference type="KEGG" id="fro:AALO17_15510"/>
<proteinExistence type="predicted"/>